<feature type="domain" description="Pyruvate flavodoxin/ferredoxin oxidoreductase pyrimidine binding" evidence="3">
    <location>
        <begin position="15"/>
        <end position="237"/>
    </location>
</feature>
<sequence length="395" mass="44111">MKMILTGNESAAWGARLSKPKVIAAYPITPQTSIIETIAAFIANGEMDARYIRVESEHSAMAACIAAQNTGVRTYTATSAHGLALMHEVLMWASGARLPIVMSVVNRAMAPPWSVWTDQLDTMAERDSGWIQVYAQNNQEVLDSIIMSYKIAEKHNILLPTMVIEDAFILSHTSEGVDIPEQKKVDDFLGEYIPAFKLDPDEPGGFGSLIMPEGPYMEFRYKMALAMDEARNEIKKVVEEYNENFNRNYSPFIEEYRTEDADAVMVVLGTIGSTAKDVVDKMREKGKKVGVARVRYFRPFPIDEIRALAKKTSMIGVVDRSYSFGPGADLYAETKSVLYGHTTIPVKNYVMGLGGRDITPQVLEKVFNDMLAITKEGVVDREVEWVGLHGDERWS</sequence>
<dbReference type="InterPro" id="IPR002880">
    <property type="entry name" value="Pyrv_Fd/Flavodoxin_OxRdtase_N"/>
</dbReference>
<dbReference type="AlphaFoldDB" id="B5IDN9"/>
<dbReference type="FunFam" id="3.40.50.970:FF:000012">
    <property type="entry name" value="Pyruvate:ferredoxin (Flavodoxin) oxidoreductase"/>
    <property type="match status" value="1"/>
</dbReference>
<dbReference type="Proteomes" id="UP000001400">
    <property type="component" value="Chromosome"/>
</dbReference>
<dbReference type="Gene3D" id="3.40.50.970">
    <property type="match status" value="1"/>
</dbReference>
<feature type="domain" description="Pyruvate:ferredoxin oxidoreductase core" evidence="4">
    <location>
        <begin position="261"/>
        <end position="361"/>
    </location>
</feature>
<dbReference type="InterPro" id="IPR029061">
    <property type="entry name" value="THDP-binding"/>
</dbReference>
<proteinExistence type="predicted"/>
<dbReference type="SUPFAM" id="SSF52922">
    <property type="entry name" value="TK C-terminal domain-like"/>
    <property type="match status" value="1"/>
</dbReference>
<name>B5IDN9_ACIB4</name>
<dbReference type="STRING" id="439481.Aboo_0300"/>
<reference evidence="5" key="1">
    <citation type="submission" date="2010-02" db="EMBL/GenBank/DDBJ databases">
        <title>Complete sequence of Aciduliprofundum boonei T469.</title>
        <authorList>
            <consortium name="US DOE Joint Genome Institute"/>
            <person name="Lucas S."/>
            <person name="Copeland A."/>
            <person name="Lapidus A."/>
            <person name="Cheng J.-F."/>
            <person name="Bruce D."/>
            <person name="Goodwin L."/>
            <person name="Pitluck S."/>
            <person name="Saunders E."/>
            <person name="Detter J.C."/>
            <person name="Han C."/>
            <person name="Tapia R."/>
            <person name="Land M."/>
            <person name="Hauser L."/>
            <person name="Kyrpides N."/>
            <person name="Mikhailova N."/>
            <person name="Flores G."/>
            <person name="Reysenbach A.-L."/>
            <person name="Woyke T."/>
        </authorList>
    </citation>
    <scope>NUCLEOTIDE SEQUENCE</scope>
    <source>
        <strain evidence="5">T469</strain>
    </source>
</reference>
<dbReference type="eggNOG" id="arCOG01608">
    <property type="taxonomic scope" value="Archaea"/>
</dbReference>
<evidence type="ECO:0000259" key="4">
    <source>
        <dbReference type="Pfam" id="PF17147"/>
    </source>
</evidence>
<protein>
    <submittedName>
        <fullName evidence="5">Pyruvate flavodoxin/ferredoxin oxidoreductase domain protein</fullName>
    </submittedName>
</protein>
<dbReference type="GeneID" id="8827242"/>
<organism evidence="5 6">
    <name type="scientific">Aciduliprofundum boonei (strain DSM 19572 / T469)</name>
    <dbReference type="NCBI Taxonomy" id="439481"/>
    <lineage>
        <taxon>Archaea</taxon>
        <taxon>Methanobacteriati</taxon>
        <taxon>Thermoplasmatota</taxon>
        <taxon>DHVE2 group</taxon>
        <taxon>Candidatus Aciduliprofundum</taxon>
    </lineage>
</organism>
<dbReference type="GO" id="GO:0006979">
    <property type="term" value="P:response to oxidative stress"/>
    <property type="evidence" value="ECO:0007669"/>
    <property type="project" value="TreeGrafter"/>
</dbReference>
<gene>
    <name evidence="5" type="ordered locus">Aboo_0300</name>
</gene>
<evidence type="ECO:0000313" key="5">
    <source>
        <dbReference type="EMBL" id="ADD08111.1"/>
    </source>
</evidence>
<keyword evidence="6" id="KW-1185">Reference proteome</keyword>
<dbReference type="PANTHER" id="PTHR32154">
    <property type="entry name" value="PYRUVATE-FLAVODOXIN OXIDOREDUCTASE-RELATED"/>
    <property type="match status" value="1"/>
</dbReference>
<dbReference type="CDD" id="cd07034">
    <property type="entry name" value="TPP_PYR_PFOR_IOR-alpha_like"/>
    <property type="match status" value="1"/>
</dbReference>
<dbReference type="GO" id="GO:0016903">
    <property type="term" value="F:oxidoreductase activity, acting on the aldehyde or oxo group of donors"/>
    <property type="evidence" value="ECO:0007669"/>
    <property type="project" value="UniProtKB-ARBA"/>
</dbReference>
<dbReference type="GO" id="GO:0019752">
    <property type="term" value="P:carboxylic acid metabolic process"/>
    <property type="evidence" value="ECO:0007669"/>
    <property type="project" value="UniProtKB-ARBA"/>
</dbReference>
<accession>B5IDN9</accession>
<dbReference type="Pfam" id="PF17147">
    <property type="entry name" value="PFOR_II"/>
    <property type="match status" value="1"/>
</dbReference>
<dbReference type="RefSeq" id="WP_008084543.1">
    <property type="nucleotide sequence ID" value="NC_013926.1"/>
</dbReference>
<dbReference type="InterPro" id="IPR050722">
    <property type="entry name" value="Pyruvate:ferred/Flavod_OxRd"/>
</dbReference>
<dbReference type="GO" id="GO:0044272">
    <property type="term" value="P:sulfur compound biosynthetic process"/>
    <property type="evidence" value="ECO:0007669"/>
    <property type="project" value="UniProtKB-ARBA"/>
</dbReference>
<dbReference type="SUPFAM" id="SSF52518">
    <property type="entry name" value="Thiamin diphosphate-binding fold (THDP-binding)"/>
    <property type="match status" value="1"/>
</dbReference>
<dbReference type="EMBL" id="CP001941">
    <property type="protein sequence ID" value="ADD08111.1"/>
    <property type="molecule type" value="Genomic_DNA"/>
</dbReference>
<evidence type="ECO:0000259" key="3">
    <source>
        <dbReference type="Pfam" id="PF01855"/>
    </source>
</evidence>
<evidence type="ECO:0000256" key="1">
    <source>
        <dbReference type="ARBA" id="ARBA00011595"/>
    </source>
</evidence>
<comment type="subunit">
    <text evidence="1">Heterotetramer of one alpha, one beta, one delta and one gamma chain.</text>
</comment>
<dbReference type="HOGENOM" id="CLU_002569_5_0_2"/>
<dbReference type="Pfam" id="PF01855">
    <property type="entry name" value="POR_N"/>
    <property type="match status" value="1"/>
</dbReference>
<dbReference type="PANTHER" id="PTHR32154:SF0">
    <property type="entry name" value="PYRUVATE-FLAVODOXIN OXIDOREDUCTASE-RELATED"/>
    <property type="match status" value="1"/>
</dbReference>
<dbReference type="KEGG" id="abi:Aboo_0300"/>
<dbReference type="InterPro" id="IPR033412">
    <property type="entry name" value="PFOR_II"/>
</dbReference>
<keyword evidence="2" id="KW-0560">Oxidoreductase</keyword>
<evidence type="ECO:0000256" key="2">
    <source>
        <dbReference type="ARBA" id="ARBA00023002"/>
    </source>
</evidence>
<dbReference type="FunFam" id="3.40.50.920:FF:000010">
    <property type="entry name" value="Pyruvate ferredoxin oxidoreductase, alpha subunit"/>
    <property type="match status" value="1"/>
</dbReference>
<evidence type="ECO:0000313" key="6">
    <source>
        <dbReference type="Proteomes" id="UP000001400"/>
    </source>
</evidence>
<dbReference type="OrthoDB" id="372068at2157"/>
<keyword evidence="5" id="KW-0670">Pyruvate</keyword>
<dbReference type="Gene3D" id="3.40.50.920">
    <property type="match status" value="1"/>
</dbReference>
<dbReference type="InterPro" id="IPR009014">
    <property type="entry name" value="Transketo_C/PFOR_II"/>
</dbReference>